<dbReference type="RefSeq" id="XP_018230149.1">
    <property type="nucleotide sequence ID" value="XM_018373495.1"/>
</dbReference>
<dbReference type="GeneID" id="28939750"/>
<dbReference type="EMBL" id="LFWA01000005">
    <property type="protein sequence ID" value="KTW31159.1"/>
    <property type="molecule type" value="Genomic_DNA"/>
</dbReference>
<dbReference type="InterPro" id="IPR019544">
    <property type="entry name" value="Tetratricopeptide_SHNi-TPR_dom"/>
</dbReference>
<dbReference type="InterPro" id="IPR011990">
    <property type="entry name" value="TPR-like_helical_dom_sf"/>
</dbReference>
<feature type="coiled-coil region" evidence="3">
    <location>
        <begin position="276"/>
        <end position="303"/>
    </location>
</feature>
<keyword evidence="6" id="KW-1185">Reference proteome</keyword>
<accession>A0A0W4ZS10</accession>
<dbReference type="STRING" id="1408657.A0A0W4ZS10"/>
<reference evidence="6" key="1">
    <citation type="journal article" date="2016" name="Nat. Commun.">
        <title>Genome analysis of three Pneumocystis species reveals adaptation mechanisms to life exclusively in mammalian hosts.</title>
        <authorList>
            <person name="Ma L."/>
            <person name="Chen Z."/>
            <person name="Huang D.W."/>
            <person name="Kutty G."/>
            <person name="Ishihara M."/>
            <person name="Wang H."/>
            <person name="Abouelleil A."/>
            <person name="Bishop L."/>
            <person name="Davey E."/>
            <person name="Deng R."/>
            <person name="Deng X."/>
            <person name="Fan L."/>
            <person name="Fantoni G."/>
            <person name="Fitzgerald M."/>
            <person name="Gogineni E."/>
            <person name="Goldberg J.M."/>
            <person name="Handley G."/>
            <person name="Hu X."/>
            <person name="Huber C."/>
            <person name="Jiao X."/>
            <person name="Jones K."/>
            <person name="Levin J.Z."/>
            <person name="Liu Y."/>
            <person name="Macdonald P."/>
            <person name="Melnikov A."/>
            <person name="Raley C."/>
            <person name="Sassi M."/>
            <person name="Sherman B.T."/>
            <person name="Song X."/>
            <person name="Sykes S."/>
            <person name="Tran B."/>
            <person name="Walsh L."/>
            <person name="Xia Y."/>
            <person name="Yang J."/>
            <person name="Young S."/>
            <person name="Zeng Q."/>
            <person name="Zheng X."/>
            <person name="Stephens R."/>
            <person name="Nusbaum C."/>
            <person name="Birren B.W."/>
            <person name="Azadi P."/>
            <person name="Lempicki R.A."/>
            <person name="Cuomo C.A."/>
            <person name="Kovacs J.A."/>
        </authorList>
    </citation>
    <scope>NUCLEOTIDE SEQUENCE [LARGE SCALE GENOMIC DNA]</scope>
    <source>
        <strain evidence="6">RU7</strain>
    </source>
</reference>
<dbReference type="PANTHER" id="PTHR15081">
    <property type="entry name" value="NUCLEAR AUTOANTIGENIC SPERM PROTEIN NASP -RELATED"/>
    <property type="match status" value="1"/>
</dbReference>
<comment type="caution">
    <text evidence="5">The sequence shown here is derived from an EMBL/GenBank/DDBJ whole genome shotgun (WGS) entry which is preliminary data.</text>
</comment>
<name>A0A0W4ZS10_PNEJ7</name>
<dbReference type="SUPFAM" id="SSF48452">
    <property type="entry name" value="TPR-like"/>
    <property type="match status" value="1"/>
</dbReference>
<evidence type="ECO:0000259" key="4">
    <source>
        <dbReference type="Pfam" id="PF10516"/>
    </source>
</evidence>
<dbReference type="Gene3D" id="1.25.40.10">
    <property type="entry name" value="Tetratricopeptide repeat domain"/>
    <property type="match status" value="1"/>
</dbReference>
<evidence type="ECO:0000256" key="3">
    <source>
        <dbReference type="SAM" id="Coils"/>
    </source>
</evidence>
<gene>
    <name evidence="5" type="ORF">T551_01232</name>
</gene>
<dbReference type="Pfam" id="PF10516">
    <property type="entry name" value="SHNi-TPR"/>
    <property type="match status" value="1"/>
</dbReference>
<keyword evidence="2" id="KW-0802">TPR repeat</keyword>
<dbReference type="Proteomes" id="UP000053447">
    <property type="component" value="Unassembled WGS sequence"/>
</dbReference>
<dbReference type="InterPro" id="IPR051730">
    <property type="entry name" value="NASP-like"/>
</dbReference>
<evidence type="ECO:0000256" key="2">
    <source>
        <dbReference type="ARBA" id="ARBA00022803"/>
    </source>
</evidence>
<proteinExistence type="predicted"/>
<evidence type="ECO:0000256" key="1">
    <source>
        <dbReference type="ARBA" id="ARBA00022737"/>
    </source>
</evidence>
<keyword evidence="1" id="KW-0677">Repeat</keyword>
<dbReference type="GO" id="GO:0006335">
    <property type="term" value="P:DNA replication-dependent chromatin assembly"/>
    <property type="evidence" value="ECO:0007669"/>
    <property type="project" value="TreeGrafter"/>
</dbReference>
<feature type="domain" description="Tetratricopeptide SHNi-TPR" evidence="4">
    <location>
        <begin position="186"/>
        <end position="224"/>
    </location>
</feature>
<dbReference type="PANTHER" id="PTHR15081:SF1">
    <property type="entry name" value="NUCLEAR AUTOANTIGENIC SPERM PROTEIN"/>
    <property type="match status" value="1"/>
</dbReference>
<dbReference type="GO" id="GO:0034080">
    <property type="term" value="P:CENP-A containing chromatin assembly"/>
    <property type="evidence" value="ECO:0007669"/>
    <property type="project" value="TreeGrafter"/>
</dbReference>
<keyword evidence="3" id="KW-0175">Coiled coil</keyword>
<dbReference type="GO" id="GO:0042393">
    <property type="term" value="F:histone binding"/>
    <property type="evidence" value="ECO:0007669"/>
    <property type="project" value="TreeGrafter"/>
</dbReference>
<evidence type="ECO:0000313" key="5">
    <source>
        <dbReference type="EMBL" id="KTW31159.1"/>
    </source>
</evidence>
<evidence type="ECO:0000313" key="6">
    <source>
        <dbReference type="Proteomes" id="UP000053447"/>
    </source>
</evidence>
<dbReference type="OrthoDB" id="5587616at2759"/>
<dbReference type="GO" id="GO:0005654">
    <property type="term" value="C:nucleoplasm"/>
    <property type="evidence" value="ECO:0007669"/>
    <property type="project" value="TreeGrafter"/>
</dbReference>
<sequence>MTEDTAIRREIAENNTENSTSDTYEAALEGLKEAEQFYREKQYEEAVEAYSWALERLVEARGETSLINVDVIYAYGRALFHLAVKKSGVFGGAGLPLKGAAPVETISNMMQEKSKEHMKRVFNLSSDESSEEEMEKEDDFGVAWETLDFARILYQKILNAIENNQAEVLIEFEKVPEHHEIQKKLADTYDLLGEISLENAENFQQASTDFQSALDLKSQVYPLESSLISEAHYKLALALEFLKGADMREKAIEHVEWAIKSLEKRIEIEQQCEKGKEKQIKEVDDMQEMLLELRQKIDELQKPSEKLEITSNFEDIIGKSHNNMKRTLSEMISNVNDLNSLVKKKKKTVPCKVPNSGDENTFANNDCNKNVNISNTNINKTRPHLEEVTKTC</sequence>
<dbReference type="AlphaFoldDB" id="A0A0W4ZS10"/>
<protein>
    <recommendedName>
        <fullName evidence="4">Tetratricopeptide SHNi-TPR domain-containing protein</fullName>
    </recommendedName>
</protein>
<dbReference type="VEuPathDB" id="FungiDB:T551_01232"/>
<organism evidence="5 6">
    <name type="scientific">Pneumocystis jirovecii (strain RU7)</name>
    <name type="common">Human pneumocystis pneumonia agent</name>
    <dbReference type="NCBI Taxonomy" id="1408657"/>
    <lineage>
        <taxon>Eukaryota</taxon>
        <taxon>Fungi</taxon>
        <taxon>Dikarya</taxon>
        <taxon>Ascomycota</taxon>
        <taxon>Taphrinomycotina</taxon>
        <taxon>Pneumocystomycetes</taxon>
        <taxon>Pneumocystaceae</taxon>
        <taxon>Pneumocystis</taxon>
    </lineage>
</organism>